<dbReference type="EMBL" id="JAKIKS010000034">
    <property type="protein sequence ID" value="MCL1124919.1"/>
    <property type="molecule type" value="Genomic_DNA"/>
</dbReference>
<sequence>MNIHPLSKRNGITLTIFGTIALTLGISLFLWNIGNFAIGLLFFSIGAILTLLGVAKQLEPNITLTLNNQGLNYFHRRGQVKINWGNIQRIDIPKVIHNGQWISLPYIGIKVKYFNEILDIIPPRLATGLLTEQRPLLMTASAQDDDIATLETYLGAEFTPLMVNDERYRGVLAMFGHRSLMLNKYLGYHLFIPFDSLDRDGVDFVRLLKKYKNDFDIVRAEAL</sequence>
<feature type="transmembrane region" description="Helical" evidence="1">
    <location>
        <begin position="12"/>
        <end position="30"/>
    </location>
</feature>
<gene>
    <name evidence="2" type="ORF">L2764_10645</name>
</gene>
<name>A0ABT0LB75_9GAMM</name>
<keyword evidence="3" id="KW-1185">Reference proteome</keyword>
<keyword evidence="1" id="KW-1133">Transmembrane helix</keyword>
<evidence type="ECO:0000313" key="3">
    <source>
        <dbReference type="Proteomes" id="UP001203423"/>
    </source>
</evidence>
<protein>
    <submittedName>
        <fullName evidence="2">DUF2982 domain-containing protein</fullName>
    </submittedName>
</protein>
<organism evidence="2 3">
    <name type="scientific">Shewanella surugensis</name>
    <dbReference type="NCBI Taxonomy" id="212020"/>
    <lineage>
        <taxon>Bacteria</taxon>
        <taxon>Pseudomonadati</taxon>
        <taxon>Pseudomonadota</taxon>
        <taxon>Gammaproteobacteria</taxon>
        <taxon>Alteromonadales</taxon>
        <taxon>Shewanellaceae</taxon>
        <taxon>Shewanella</taxon>
    </lineage>
</organism>
<dbReference type="Pfam" id="PF11201">
    <property type="entry name" value="DUF2982"/>
    <property type="match status" value="1"/>
</dbReference>
<feature type="transmembrane region" description="Helical" evidence="1">
    <location>
        <begin position="36"/>
        <end position="55"/>
    </location>
</feature>
<keyword evidence="1" id="KW-0812">Transmembrane</keyword>
<dbReference type="RefSeq" id="WP_248940198.1">
    <property type="nucleotide sequence ID" value="NZ_JAKIKS010000034.1"/>
</dbReference>
<keyword evidence="1" id="KW-0472">Membrane</keyword>
<accession>A0ABT0LB75</accession>
<dbReference type="InterPro" id="IPR021367">
    <property type="entry name" value="DUF2982"/>
</dbReference>
<comment type="caution">
    <text evidence="2">The sequence shown here is derived from an EMBL/GenBank/DDBJ whole genome shotgun (WGS) entry which is preliminary data.</text>
</comment>
<reference evidence="2 3" key="1">
    <citation type="submission" date="2022-01" db="EMBL/GenBank/DDBJ databases">
        <title>Whole genome-based taxonomy of the Shewanellaceae.</title>
        <authorList>
            <person name="Martin-Rodriguez A.J."/>
        </authorList>
    </citation>
    <scope>NUCLEOTIDE SEQUENCE [LARGE SCALE GENOMIC DNA]</scope>
    <source>
        <strain evidence="2 3">DSM 17177</strain>
    </source>
</reference>
<evidence type="ECO:0000256" key="1">
    <source>
        <dbReference type="SAM" id="Phobius"/>
    </source>
</evidence>
<dbReference type="Proteomes" id="UP001203423">
    <property type="component" value="Unassembled WGS sequence"/>
</dbReference>
<proteinExistence type="predicted"/>
<evidence type="ECO:0000313" key="2">
    <source>
        <dbReference type="EMBL" id="MCL1124919.1"/>
    </source>
</evidence>